<dbReference type="Proteomes" id="UP000799766">
    <property type="component" value="Unassembled WGS sequence"/>
</dbReference>
<proteinExistence type="predicted"/>
<accession>A0A6A6NZT4</accession>
<dbReference type="AlphaFoldDB" id="A0A6A6NZT4"/>
<evidence type="ECO:0000313" key="2">
    <source>
        <dbReference type="Proteomes" id="UP000799766"/>
    </source>
</evidence>
<name>A0A6A6NZT4_9PEZI</name>
<evidence type="ECO:0000313" key="1">
    <source>
        <dbReference type="EMBL" id="KAF2457012.1"/>
    </source>
</evidence>
<gene>
    <name evidence="1" type="ORF">BDY21DRAFT_344644</name>
</gene>
<sequence length="187" mass="20656">MSSVSVRALLREQPLFTDIGVLGVADLGVFVPRASPAALVLPLGVFGVPATRSPTSLLSFFQPMVDFSFLKRQSTEGRVKPKLSAAVFKLGLPLQESITARSKRTSSSAVQFLPMFSRTSSCLVIRFQSPKYVVARTAVSFPRLSNQCRGTCDLEGLLLRRRLYKLERDVYTRRVELRWNSGVGAVC</sequence>
<dbReference type="EMBL" id="MU001681">
    <property type="protein sequence ID" value="KAF2457012.1"/>
    <property type="molecule type" value="Genomic_DNA"/>
</dbReference>
<reference evidence="1" key="1">
    <citation type="journal article" date="2020" name="Stud. Mycol.">
        <title>101 Dothideomycetes genomes: a test case for predicting lifestyles and emergence of pathogens.</title>
        <authorList>
            <person name="Haridas S."/>
            <person name="Albert R."/>
            <person name="Binder M."/>
            <person name="Bloem J."/>
            <person name="Labutti K."/>
            <person name="Salamov A."/>
            <person name="Andreopoulos B."/>
            <person name="Baker S."/>
            <person name="Barry K."/>
            <person name="Bills G."/>
            <person name="Bluhm B."/>
            <person name="Cannon C."/>
            <person name="Castanera R."/>
            <person name="Culley D."/>
            <person name="Daum C."/>
            <person name="Ezra D."/>
            <person name="Gonzalez J."/>
            <person name="Henrissat B."/>
            <person name="Kuo A."/>
            <person name="Liang C."/>
            <person name="Lipzen A."/>
            <person name="Lutzoni F."/>
            <person name="Magnuson J."/>
            <person name="Mondo S."/>
            <person name="Nolan M."/>
            <person name="Ohm R."/>
            <person name="Pangilinan J."/>
            <person name="Park H.-J."/>
            <person name="Ramirez L."/>
            <person name="Alfaro M."/>
            <person name="Sun H."/>
            <person name="Tritt A."/>
            <person name="Yoshinaga Y."/>
            <person name="Zwiers L.-H."/>
            <person name="Turgeon B."/>
            <person name="Goodwin S."/>
            <person name="Spatafora J."/>
            <person name="Crous P."/>
            <person name="Grigoriev I."/>
        </authorList>
    </citation>
    <scope>NUCLEOTIDE SEQUENCE</scope>
    <source>
        <strain evidence="1">ATCC 16933</strain>
    </source>
</reference>
<keyword evidence="2" id="KW-1185">Reference proteome</keyword>
<protein>
    <submittedName>
        <fullName evidence="1">Uncharacterized protein</fullName>
    </submittedName>
</protein>
<organism evidence="1 2">
    <name type="scientific">Lineolata rhizophorae</name>
    <dbReference type="NCBI Taxonomy" id="578093"/>
    <lineage>
        <taxon>Eukaryota</taxon>
        <taxon>Fungi</taxon>
        <taxon>Dikarya</taxon>
        <taxon>Ascomycota</taxon>
        <taxon>Pezizomycotina</taxon>
        <taxon>Dothideomycetes</taxon>
        <taxon>Dothideomycetes incertae sedis</taxon>
        <taxon>Lineolatales</taxon>
        <taxon>Lineolataceae</taxon>
        <taxon>Lineolata</taxon>
    </lineage>
</organism>